<dbReference type="InterPro" id="IPR001890">
    <property type="entry name" value="RNA-binding_CRM"/>
</dbReference>
<dbReference type="InterPro" id="IPR051925">
    <property type="entry name" value="RNA-binding_domain"/>
</dbReference>
<dbReference type="RefSeq" id="WP_143889253.1">
    <property type="nucleotide sequence ID" value="NZ_VJNB01000001.1"/>
</dbReference>
<feature type="domain" description="CRM" evidence="4">
    <location>
        <begin position="4"/>
        <end position="100"/>
    </location>
</feature>
<dbReference type="PROSITE" id="PS51295">
    <property type="entry name" value="CRM"/>
    <property type="match status" value="1"/>
</dbReference>
<feature type="region of interest" description="Disordered" evidence="3">
    <location>
        <begin position="92"/>
        <end position="160"/>
    </location>
</feature>
<evidence type="ECO:0000313" key="5">
    <source>
        <dbReference type="EMBL" id="TSE21596.1"/>
    </source>
</evidence>
<comment type="caution">
    <text evidence="5">The sequence shown here is derived from an EMBL/GenBank/DDBJ whole genome shotgun (WGS) entry which is preliminary data.</text>
</comment>
<dbReference type="SMART" id="SM01103">
    <property type="entry name" value="CRS1_YhbY"/>
    <property type="match status" value="1"/>
</dbReference>
<proteinExistence type="predicted"/>
<sequence>MPALNLTPAERAAHRGAAHHLEPVAMIGAGGLTDAVVAEIDAALKAHGLIKVRALAGDRAQREAWLAELAERLHAAPVQHIGKLLVLWRPKPAKEKAADPQRKPGPREFKVIKPAKQPGRRPDIKTVRVLGNQRLTPGGLVKKAKKRQKSAKKAAAARSG</sequence>
<dbReference type="AlphaFoldDB" id="A0A554WDF1"/>
<dbReference type="PANTHER" id="PTHR40065:SF3">
    <property type="entry name" value="RNA-BINDING PROTEIN YHBY"/>
    <property type="match status" value="1"/>
</dbReference>
<feature type="compositionally biased region" description="Basic and acidic residues" evidence="3">
    <location>
        <begin position="92"/>
        <end position="111"/>
    </location>
</feature>
<reference evidence="5 6" key="1">
    <citation type="submission" date="2019-07" db="EMBL/GenBank/DDBJ databases">
        <title>Tepidimonas alkaliphilus YIM 72238 draft genome.</title>
        <authorList>
            <person name="Da Costa M.S."/>
            <person name="Froufe H.J.C."/>
            <person name="Egas C."/>
            <person name="Albuquerque L."/>
        </authorList>
    </citation>
    <scope>NUCLEOTIDE SEQUENCE [LARGE SCALE GENOMIC DNA]</scope>
    <source>
        <strain evidence="5 6">YIM 72238</strain>
    </source>
</reference>
<feature type="compositionally biased region" description="Basic residues" evidence="3">
    <location>
        <begin position="142"/>
        <end position="152"/>
    </location>
</feature>
<dbReference type="SUPFAM" id="SSF75471">
    <property type="entry name" value="YhbY-like"/>
    <property type="match status" value="1"/>
</dbReference>
<evidence type="ECO:0000256" key="2">
    <source>
        <dbReference type="PROSITE-ProRule" id="PRU00626"/>
    </source>
</evidence>
<evidence type="ECO:0000259" key="4">
    <source>
        <dbReference type="PROSITE" id="PS51295"/>
    </source>
</evidence>
<evidence type="ECO:0000313" key="6">
    <source>
        <dbReference type="Proteomes" id="UP000315736"/>
    </source>
</evidence>
<keyword evidence="1 2" id="KW-0694">RNA-binding</keyword>
<gene>
    <name evidence="5" type="ORF">Talka_00272</name>
</gene>
<dbReference type="Pfam" id="PF01985">
    <property type="entry name" value="CRS1_YhbY"/>
    <property type="match status" value="1"/>
</dbReference>
<dbReference type="Gene3D" id="3.30.110.60">
    <property type="entry name" value="YhbY-like"/>
    <property type="match status" value="1"/>
</dbReference>
<accession>A0A554WDF1</accession>
<dbReference type="GO" id="GO:0003723">
    <property type="term" value="F:RNA binding"/>
    <property type="evidence" value="ECO:0007669"/>
    <property type="project" value="UniProtKB-UniRule"/>
</dbReference>
<organism evidence="5 6">
    <name type="scientific">Tepidimonas alkaliphilus</name>
    <dbReference type="NCBI Taxonomy" id="2588942"/>
    <lineage>
        <taxon>Bacteria</taxon>
        <taxon>Pseudomonadati</taxon>
        <taxon>Pseudomonadota</taxon>
        <taxon>Betaproteobacteria</taxon>
        <taxon>Burkholderiales</taxon>
        <taxon>Tepidimonas</taxon>
    </lineage>
</organism>
<keyword evidence="6" id="KW-1185">Reference proteome</keyword>
<evidence type="ECO:0000256" key="3">
    <source>
        <dbReference type="SAM" id="MobiDB-lite"/>
    </source>
</evidence>
<protein>
    <submittedName>
        <fullName evidence="5">RNA-binding protein</fullName>
    </submittedName>
</protein>
<dbReference type="PANTHER" id="PTHR40065">
    <property type="entry name" value="RNA-BINDING PROTEIN YHBY"/>
    <property type="match status" value="1"/>
</dbReference>
<dbReference type="OrthoDB" id="9797519at2"/>
<evidence type="ECO:0000256" key="1">
    <source>
        <dbReference type="ARBA" id="ARBA00022884"/>
    </source>
</evidence>
<dbReference type="InterPro" id="IPR035920">
    <property type="entry name" value="YhbY-like_sf"/>
</dbReference>
<name>A0A554WDF1_9BURK</name>
<dbReference type="Proteomes" id="UP000315736">
    <property type="component" value="Unassembled WGS sequence"/>
</dbReference>
<dbReference type="EMBL" id="VJNB01000001">
    <property type="protein sequence ID" value="TSE21596.1"/>
    <property type="molecule type" value="Genomic_DNA"/>
</dbReference>